<dbReference type="STRING" id="112901.SAMN04488500_10685"/>
<dbReference type="Proteomes" id="UP000192738">
    <property type="component" value="Unassembled WGS sequence"/>
</dbReference>
<gene>
    <name evidence="1" type="ORF">SAMN04488500_10685</name>
</gene>
<accession>A0A1W2AU47</accession>
<evidence type="ECO:0000313" key="1">
    <source>
        <dbReference type="EMBL" id="SMC63728.1"/>
    </source>
</evidence>
<dbReference type="EMBL" id="FWXI01000006">
    <property type="protein sequence ID" value="SMC63728.1"/>
    <property type="molecule type" value="Genomic_DNA"/>
</dbReference>
<organism evidence="1 2">
    <name type="scientific">Sporomusa malonica</name>
    <dbReference type="NCBI Taxonomy" id="112901"/>
    <lineage>
        <taxon>Bacteria</taxon>
        <taxon>Bacillati</taxon>
        <taxon>Bacillota</taxon>
        <taxon>Negativicutes</taxon>
        <taxon>Selenomonadales</taxon>
        <taxon>Sporomusaceae</taxon>
        <taxon>Sporomusa</taxon>
    </lineage>
</organism>
<dbReference type="AlphaFoldDB" id="A0A1W2AU47"/>
<sequence>MMGCKCAIAYDPDTNRYQCSVSGDDCMYLIPNSRRCAEDYGEGPDADLLGDGEDKP</sequence>
<keyword evidence="2" id="KW-1185">Reference proteome</keyword>
<protein>
    <submittedName>
        <fullName evidence="1">Uncharacterized protein</fullName>
    </submittedName>
</protein>
<evidence type="ECO:0000313" key="2">
    <source>
        <dbReference type="Proteomes" id="UP000192738"/>
    </source>
</evidence>
<proteinExistence type="predicted"/>
<name>A0A1W2AU47_9FIRM</name>
<reference evidence="1 2" key="1">
    <citation type="submission" date="2017-04" db="EMBL/GenBank/DDBJ databases">
        <authorList>
            <person name="Afonso C.L."/>
            <person name="Miller P.J."/>
            <person name="Scott M.A."/>
            <person name="Spackman E."/>
            <person name="Goraichik I."/>
            <person name="Dimitrov K.M."/>
            <person name="Suarez D.L."/>
            <person name="Swayne D.E."/>
        </authorList>
    </citation>
    <scope>NUCLEOTIDE SEQUENCE [LARGE SCALE GENOMIC DNA]</scope>
    <source>
        <strain evidence="1 2">DSM 5090</strain>
    </source>
</reference>
<dbReference type="RefSeq" id="WP_176215445.1">
    <property type="nucleotide sequence ID" value="NZ_CP155572.1"/>
</dbReference>